<organism evidence="1 2">
    <name type="scientific">Rufibacter sediminis</name>
    <dbReference type="NCBI Taxonomy" id="2762756"/>
    <lineage>
        <taxon>Bacteria</taxon>
        <taxon>Pseudomonadati</taxon>
        <taxon>Bacteroidota</taxon>
        <taxon>Cytophagia</taxon>
        <taxon>Cytophagales</taxon>
        <taxon>Hymenobacteraceae</taxon>
        <taxon>Rufibacter</taxon>
    </lineage>
</organism>
<evidence type="ECO:0000313" key="1">
    <source>
        <dbReference type="EMBL" id="MBC3541198.1"/>
    </source>
</evidence>
<accession>A0ABR6VVM1</accession>
<evidence type="ECO:0000313" key="2">
    <source>
        <dbReference type="Proteomes" id="UP000659698"/>
    </source>
</evidence>
<dbReference type="RefSeq" id="WP_186639833.1">
    <property type="nucleotide sequence ID" value="NZ_JACOAF010000038.1"/>
</dbReference>
<reference evidence="1 2" key="1">
    <citation type="journal article" date="2019" name="Int. J. Syst. Evol. Microbiol.">
        <title>Rufibacter sediminis sp. nov., isolated from freshwater lake sediment.</title>
        <authorList>
            <person name="Qu J.H."/>
            <person name="Zhang L.J."/>
            <person name="Fu Y.H."/>
            <person name="Li H.F."/>
        </authorList>
    </citation>
    <scope>NUCLEOTIDE SEQUENCE [LARGE SCALE GENOMIC DNA]</scope>
    <source>
        <strain evidence="1 2">H-1</strain>
    </source>
</reference>
<gene>
    <name evidence="1" type="ORF">H7U12_16000</name>
</gene>
<comment type="caution">
    <text evidence="1">The sequence shown here is derived from an EMBL/GenBank/DDBJ whole genome shotgun (WGS) entry which is preliminary data.</text>
</comment>
<proteinExistence type="predicted"/>
<dbReference type="Proteomes" id="UP000659698">
    <property type="component" value="Unassembled WGS sequence"/>
</dbReference>
<protein>
    <submittedName>
        <fullName evidence="1">Uncharacterized protein</fullName>
    </submittedName>
</protein>
<dbReference type="EMBL" id="JACOAF010000038">
    <property type="protein sequence ID" value="MBC3541198.1"/>
    <property type="molecule type" value="Genomic_DNA"/>
</dbReference>
<sequence>MELELSYIDSRESFGMSGPWIGKLKVDGHELRYEYLDGNYVRTNDAELYAFNCFQPERAESRLFGLFKIVNQTRMFRIIVFIPTIEKWFISKDYWSGMYLTRMTKEEVFFTEAFHDGDREMFPEKSINLGDENFEELNEEEIRKTPHNIVFYGKSNKKRIIFPRIPSNPPT</sequence>
<keyword evidence="2" id="KW-1185">Reference proteome</keyword>
<name>A0ABR6VVM1_9BACT</name>